<evidence type="ECO:0000256" key="1">
    <source>
        <dbReference type="ARBA" id="ARBA00013260"/>
    </source>
</evidence>
<protein>
    <recommendedName>
        <fullName evidence="1">peptidyl-tRNA hydrolase</fullName>
        <ecNumber evidence="1">3.1.1.29</ecNumber>
    </recommendedName>
</protein>
<evidence type="ECO:0000256" key="4">
    <source>
        <dbReference type="SAM" id="MobiDB-lite"/>
    </source>
</evidence>
<dbReference type="VEuPathDB" id="TriTrypDB:BSAL_60450"/>
<dbReference type="GO" id="GO:0005829">
    <property type="term" value="C:cytosol"/>
    <property type="evidence" value="ECO:0007669"/>
    <property type="project" value="TreeGrafter"/>
</dbReference>
<proteinExistence type="predicted"/>
<keyword evidence="5" id="KW-0812">Transmembrane</keyword>
<keyword evidence="2" id="KW-0378">Hydrolase</keyword>
<feature type="compositionally biased region" description="Acidic residues" evidence="4">
    <location>
        <begin position="128"/>
        <end position="147"/>
    </location>
</feature>
<sequence>MDSLSDPYTVFFSTAAEEGGTVIGLVACMLAWLVIGILVGRWCYLRSASRQQQQQQTTQKKVTVAPNSNGSSDATSPTERPTAPLLTRRERAKALEEELKLKKQSEEEAAPSKQHEAAVKESNKANGDEDSSSEDWSDEEEESETDSETAALEELRLKMVLIVRKDEPMMSAPSIATKAAQAALAVLHTTFTAYQGSSELDSDAKAVAEKWWQWYLWWNQIGVAKITLKCPDRQTLIDLHMKAVDCKLPCALVEGDILAVGPAPSKDLDVISGTLKLLN</sequence>
<reference evidence="7" key="1">
    <citation type="submission" date="2015-09" db="EMBL/GenBank/DDBJ databases">
        <authorList>
            <consortium name="Pathogen Informatics"/>
        </authorList>
    </citation>
    <scope>NUCLEOTIDE SEQUENCE [LARGE SCALE GENOMIC DNA]</scope>
    <source>
        <strain evidence="7">Lake Konstanz</strain>
    </source>
</reference>
<feature type="compositionally biased region" description="Basic and acidic residues" evidence="4">
    <location>
        <begin position="113"/>
        <end position="127"/>
    </location>
</feature>
<dbReference type="InterPro" id="IPR023476">
    <property type="entry name" value="Pep_tRNA_hydro_II_dom_sf"/>
</dbReference>
<dbReference type="EMBL" id="CYKH01000274">
    <property type="protein sequence ID" value="CUF23661.1"/>
    <property type="molecule type" value="Genomic_DNA"/>
</dbReference>
<dbReference type="SUPFAM" id="SSF102462">
    <property type="entry name" value="Peptidyl-tRNA hydrolase II"/>
    <property type="match status" value="1"/>
</dbReference>
<evidence type="ECO:0000313" key="7">
    <source>
        <dbReference type="Proteomes" id="UP000051952"/>
    </source>
</evidence>
<dbReference type="OrthoDB" id="1733656at2759"/>
<dbReference type="Proteomes" id="UP000051952">
    <property type="component" value="Unassembled WGS sequence"/>
</dbReference>
<dbReference type="OMA" id="DEPMMSA"/>
<dbReference type="Gene3D" id="3.40.1490.10">
    <property type="entry name" value="Bit1"/>
    <property type="match status" value="1"/>
</dbReference>
<dbReference type="Pfam" id="PF01981">
    <property type="entry name" value="PTH2"/>
    <property type="match status" value="1"/>
</dbReference>
<keyword evidence="5" id="KW-1133">Transmembrane helix</keyword>
<name>A0A0S4IQJ1_BODSA</name>
<feature type="transmembrane region" description="Helical" evidence="5">
    <location>
        <begin position="20"/>
        <end position="44"/>
    </location>
</feature>
<evidence type="ECO:0000313" key="6">
    <source>
        <dbReference type="EMBL" id="CUF23661.1"/>
    </source>
</evidence>
<dbReference type="AlphaFoldDB" id="A0A0S4IQJ1"/>
<feature type="compositionally biased region" description="Low complexity" evidence="4">
    <location>
        <begin position="54"/>
        <end position="64"/>
    </location>
</feature>
<organism evidence="6 7">
    <name type="scientific">Bodo saltans</name>
    <name type="common">Flagellated protozoan</name>
    <dbReference type="NCBI Taxonomy" id="75058"/>
    <lineage>
        <taxon>Eukaryota</taxon>
        <taxon>Discoba</taxon>
        <taxon>Euglenozoa</taxon>
        <taxon>Kinetoplastea</taxon>
        <taxon>Metakinetoplastina</taxon>
        <taxon>Eubodonida</taxon>
        <taxon>Bodonidae</taxon>
        <taxon>Bodo</taxon>
    </lineage>
</organism>
<feature type="region of interest" description="Disordered" evidence="4">
    <location>
        <begin position="101"/>
        <end position="150"/>
    </location>
</feature>
<dbReference type="PANTHER" id="PTHR12649:SF25">
    <property type="entry name" value="AMINOACYL-TRNA HYDROLASE"/>
    <property type="match status" value="1"/>
</dbReference>
<feature type="compositionally biased region" description="Polar residues" evidence="4">
    <location>
        <begin position="65"/>
        <end position="79"/>
    </location>
</feature>
<evidence type="ECO:0000256" key="2">
    <source>
        <dbReference type="ARBA" id="ARBA00022801"/>
    </source>
</evidence>
<comment type="catalytic activity">
    <reaction evidence="3">
        <text>an N-acyl-L-alpha-aminoacyl-tRNA + H2O = an N-acyl-L-amino acid + a tRNA + H(+)</text>
        <dbReference type="Rhea" id="RHEA:54448"/>
        <dbReference type="Rhea" id="RHEA-COMP:10123"/>
        <dbReference type="Rhea" id="RHEA-COMP:13883"/>
        <dbReference type="ChEBI" id="CHEBI:15377"/>
        <dbReference type="ChEBI" id="CHEBI:15378"/>
        <dbReference type="ChEBI" id="CHEBI:59874"/>
        <dbReference type="ChEBI" id="CHEBI:78442"/>
        <dbReference type="ChEBI" id="CHEBI:138191"/>
        <dbReference type="EC" id="3.1.1.29"/>
    </reaction>
</comment>
<dbReference type="GO" id="GO:0004045">
    <property type="term" value="F:peptidyl-tRNA hydrolase activity"/>
    <property type="evidence" value="ECO:0007669"/>
    <property type="project" value="UniProtKB-EC"/>
</dbReference>
<accession>A0A0S4IQJ1</accession>
<dbReference type="EC" id="3.1.1.29" evidence="1"/>
<feature type="region of interest" description="Disordered" evidence="4">
    <location>
        <begin position="54"/>
        <end position="88"/>
    </location>
</feature>
<keyword evidence="5" id="KW-0472">Membrane</keyword>
<evidence type="ECO:0000256" key="3">
    <source>
        <dbReference type="ARBA" id="ARBA00048707"/>
    </source>
</evidence>
<evidence type="ECO:0000256" key="5">
    <source>
        <dbReference type="SAM" id="Phobius"/>
    </source>
</evidence>
<keyword evidence="7" id="KW-1185">Reference proteome</keyword>
<dbReference type="PANTHER" id="PTHR12649">
    <property type="entry name" value="PEPTIDYL-TRNA HYDROLASE 2"/>
    <property type="match status" value="1"/>
</dbReference>
<dbReference type="InterPro" id="IPR002833">
    <property type="entry name" value="PTH2"/>
</dbReference>
<gene>
    <name evidence="6" type="ORF">BSAL_60450</name>
</gene>